<feature type="transmembrane region" description="Helical" evidence="1">
    <location>
        <begin position="20"/>
        <end position="43"/>
    </location>
</feature>
<dbReference type="Proteomes" id="UP001159042">
    <property type="component" value="Unassembled WGS sequence"/>
</dbReference>
<feature type="transmembrane region" description="Helical" evidence="1">
    <location>
        <begin position="110"/>
        <end position="131"/>
    </location>
</feature>
<name>A0AAV8VYM9_9CUCU</name>
<accession>A0AAV8VYM9</accession>
<reference evidence="2 3" key="1">
    <citation type="journal article" date="2023" name="Insect Mol. Biol.">
        <title>Genome sequencing provides insights into the evolution of gene families encoding plant cell wall-degrading enzymes in longhorned beetles.</title>
        <authorList>
            <person name="Shin N.R."/>
            <person name="Okamura Y."/>
            <person name="Kirsch R."/>
            <person name="Pauchet Y."/>
        </authorList>
    </citation>
    <scope>NUCLEOTIDE SEQUENCE [LARGE SCALE GENOMIC DNA]</scope>
    <source>
        <strain evidence="2">EAD_L_NR</strain>
    </source>
</reference>
<dbReference type="AlphaFoldDB" id="A0AAV8VYM9"/>
<feature type="transmembrane region" description="Helical" evidence="1">
    <location>
        <begin position="55"/>
        <end position="77"/>
    </location>
</feature>
<sequence>MSVQLDFLDHVLHSRDRNKIYLVAICHLVMVGYSICSLVLEMIDLQEPVTTYEILYIGIHYTIHFILIFCLIVGVYIDIPFFLVPWLSAAFFIYFYVTILTVISMEPNIIILNIIAHLKNFLVLSVCWFSWYVVFSYAKNEITGRGSYERCLLE</sequence>
<keyword evidence="3" id="KW-1185">Reference proteome</keyword>
<protein>
    <submittedName>
        <fullName evidence="2">Uncharacterized protein</fullName>
    </submittedName>
</protein>
<evidence type="ECO:0000313" key="2">
    <source>
        <dbReference type="EMBL" id="KAJ8919308.1"/>
    </source>
</evidence>
<evidence type="ECO:0000256" key="1">
    <source>
        <dbReference type="SAM" id="Phobius"/>
    </source>
</evidence>
<feature type="transmembrane region" description="Helical" evidence="1">
    <location>
        <begin position="83"/>
        <end position="103"/>
    </location>
</feature>
<keyword evidence="1" id="KW-0812">Transmembrane</keyword>
<organism evidence="2 3">
    <name type="scientific">Exocentrus adspersus</name>
    <dbReference type="NCBI Taxonomy" id="1586481"/>
    <lineage>
        <taxon>Eukaryota</taxon>
        <taxon>Metazoa</taxon>
        <taxon>Ecdysozoa</taxon>
        <taxon>Arthropoda</taxon>
        <taxon>Hexapoda</taxon>
        <taxon>Insecta</taxon>
        <taxon>Pterygota</taxon>
        <taxon>Neoptera</taxon>
        <taxon>Endopterygota</taxon>
        <taxon>Coleoptera</taxon>
        <taxon>Polyphaga</taxon>
        <taxon>Cucujiformia</taxon>
        <taxon>Chrysomeloidea</taxon>
        <taxon>Cerambycidae</taxon>
        <taxon>Lamiinae</taxon>
        <taxon>Acanthocinini</taxon>
        <taxon>Exocentrus</taxon>
    </lineage>
</organism>
<proteinExistence type="predicted"/>
<comment type="caution">
    <text evidence="2">The sequence shown here is derived from an EMBL/GenBank/DDBJ whole genome shotgun (WGS) entry which is preliminary data.</text>
</comment>
<evidence type="ECO:0000313" key="3">
    <source>
        <dbReference type="Proteomes" id="UP001159042"/>
    </source>
</evidence>
<dbReference type="EMBL" id="JANEYG010000019">
    <property type="protein sequence ID" value="KAJ8919308.1"/>
    <property type="molecule type" value="Genomic_DNA"/>
</dbReference>
<keyword evidence="1" id="KW-0472">Membrane</keyword>
<keyword evidence="1" id="KW-1133">Transmembrane helix</keyword>
<gene>
    <name evidence="2" type="ORF">NQ315_003892</name>
</gene>